<keyword evidence="2" id="KW-1185">Reference proteome</keyword>
<protein>
    <submittedName>
        <fullName evidence="1">DUF1834 family protein</fullName>
    </submittedName>
</protein>
<dbReference type="EMBL" id="JAHDTB010000045">
    <property type="protein sequence ID" value="MBW8290330.1"/>
    <property type="molecule type" value="Genomic_DNA"/>
</dbReference>
<proteinExistence type="predicted"/>
<dbReference type="InterPro" id="IPR018602">
    <property type="entry name" value="Gp37/STM4215"/>
</dbReference>
<dbReference type="SUPFAM" id="SSF143749">
    <property type="entry name" value="Phage tail protein-like"/>
    <property type="match status" value="1"/>
</dbReference>
<dbReference type="Gene3D" id="3.30.2000.10">
    <property type="entry name" value="Phage tail protein-like"/>
    <property type="match status" value="1"/>
</dbReference>
<dbReference type="InterPro" id="IPR038042">
    <property type="entry name" value="Gp37-like"/>
</dbReference>
<dbReference type="RefSeq" id="WP_043579115.1">
    <property type="nucleotide sequence ID" value="NZ_JAHDTB010000045.1"/>
</dbReference>
<comment type="caution">
    <text evidence="1">The sequence shown here is derived from an EMBL/GenBank/DDBJ whole genome shotgun (WGS) entry which is preliminary data.</text>
</comment>
<dbReference type="InterPro" id="IPR035934">
    <property type="entry name" value="Phage_tail_protein-like_sf"/>
</dbReference>
<dbReference type="Pfam" id="PF09646">
    <property type="entry name" value="Gp37"/>
    <property type="match status" value="1"/>
</dbReference>
<accession>A0ABS7FJR3</accession>
<reference evidence="1 2" key="1">
    <citation type="submission" date="2021-05" db="EMBL/GenBank/DDBJ databases">
        <title>Draft Whole Genome Sequencing Of Biosensor Chromobacterium violaceum Strain CV026 Reveals A Regulatory RNA In Chromobacterium violaceum Phenotype Regulatory Network.</title>
        <authorList>
            <person name="Hong K.W."/>
            <person name="Chan K.G."/>
            <person name="Chang C.-Y."/>
        </authorList>
    </citation>
    <scope>NUCLEOTIDE SEQUENCE [LARGE SCALE GENOMIC DNA]</scope>
    <source>
        <strain evidence="1 2">ATCC 31532</strain>
    </source>
</reference>
<evidence type="ECO:0000313" key="1">
    <source>
        <dbReference type="EMBL" id="MBW8290330.1"/>
    </source>
</evidence>
<sequence>MDMVTAIEDACIQRLGAALQLLDMPVLPGPPTRRETAAWLAYRGSRLGRRQGTAQWRTLRFELQLSASELRTDKGLYAQLAAVYRCLLGFRPVGAEPCRRVRDSRIQQGQDGWRCKVHLACRVLAVAQLDGEAAPSLTVVNHEEGA</sequence>
<dbReference type="Proteomes" id="UP000711178">
    <property type="component" value="Unassembled WGS sequence"/>
</dbReference>
<evidence type="ECO:0000313" key="2">
    <source>
        <dbReference type="Proteomes" id="UP000711178"/>
    </source>
</evidence>
<gene>
    <name evidence="1" type="ORF">KIF53_22085</name>
</gene>
<name>A0ABS7FJR3_9NEIS</name>
<organism evidence="1 2">
    <name type="scientific">Chromobacterium subtsugae</name>
    <dbReference type="NCBI Taxonomy" id="251747"/>
    <lineage>
        <taxon>Bacteria</taxon>
        <taxon>Pseudomonadati</taxon>
        <taxon>Pseudomonadota</taxon>
        <taxon>Betaproteobacteria</taxon>
        <taxon>Neisseriales</taxon>
        <taxon>Chromobacteriaceae</taxon>
        <taxon>Chromobacterium</taxon>
    </lineage>
</organism>